<dbReference type="EMBL" id="JANEYT010000026">
    <property type="protein sequence ID" value="MCQ1058924.1"/>
    <property type="molecule type" value="Genomic_DNA"/>
</dbReference>
<dbReference type="Gene3D" id="1.10.1060.10">
    <property type="entry name" value="Alpha-helical ferredoxin"/>
    <property type="match status" value="1"/>
</dbReference>
<evidence type="ECO:0000256" key="5">
    <source>
        <dbReference type="ARBA" id="ARBA00023014"/>
    </source>
</evidence>
<evidence type="ECO:0000259" key="6">
    <source>
        <dbReference type="Pfam" id="PF07992"/>
    </source>
</evidence>
<name>A0ABT1N2I7_9GAMM</name>
<keyword evidence="4" id="KW-0408">Iron</keyword>
<keyword evidence="9" id="KW-1185">Reference proteome</keyword>
<dbReference type="InterPro" id="IPR028261">
    <property type="entry name" value="DPD_II"/>
</dbReference>
<keyword evidence="2" id="KW-0479">Metal-binding</keyword>
<keyword evidence="1" id="KW-0004">4Fe-4S</keyword>
<dbReference type="InterPro" id="IPR023753">
    <property type="entry name" value="FAD/NAD-binding_dom"/>
</dbReference>
<keyword evidence="5" id="KW-0411">Iron-sulfur</keyword>
<evidence type="ECO:0000256" key="3">
    <source>
        <dbReference type="ARBA" id="ARBA00023002"/>
    </source>
</evidence>
<dbReference type="SUPFAM" id="SSF51971">
    <property type="entry name" value="Nucleotide-binding domain"/>
    <property type="match status" value="1"/>
</dbReference>
<dbReference type="InterPro" id="IPR036188">
    <property type="entry name" value="FAD/NAD-bd_sf"/>
</dbReference>
<evidence type="ECO:0000313" key="8">
    <source>
        <dbReference type="EMBL" id="MCQ1058924.1"/>
    </source>
</evidence>
<dbReference type="RefSeq" id="WP_255042951.1">
    <property type="nucleotide sequence ID" value="NZ_JANEYT010000026.1"/>
</dbReference>
<organism evidence="8 9">
    <name type="scientific">Photobacterium pectinilyticum</name>
    <dbReference type="NCBI Taxonomy" id="2906793"/>
    <lineage>
        <taxon>Bacteria</taxon>
        <taxon>Pseudomonadati</taxon>
        <taxon>Pseudomonadota</taxon>
        <taxon>Gammaproteobacteria</taxon>
        <taxon>Vibrionales</taxon>
        <taxon>Vibrionaceae</taxon>
        <taxon>Photobacterium</taxon>
    </lineage>
</organism>
<dbReference type="NCBIfam" id="TIGR01318">
    <property type="entry name" value="gltD_gamma_fam"/>
    <property type="match status" value="1"/>
</dbReference>
<dbReference type="PANTHER" id="PTHR42783:SF3">
    <property type="entry name" value="GLUTAMATE SYNTHASE [NADPH] SMALL CHAIN-RELATED"/>
    <property type="match status" value="1"/>
</dbReference>
<keyword evidence="3" id="KW-0560">Oxidoreductase</keyword>
<evidence type="ECO:0000256" key="1">
    <source>
        <dbReference type="ARBA" id="ARBA00022485"/>
    </source>
</evidence>
<evidence type="ECO:0000256" key="4">
    <source>
        <dbReference type="ARBA" id="ARBA00023004"/>
    </source>
</evidence>
<evidence type="ECO:0000256" key="2">
    <source>
        <dbReference type="ARBA" id="ARBA00022723"/>
    </source>
</evidence>
<dbReference type="InterPro" id="IPR009051">
    <property type="entry name" value="Helical_ferredxn"/>
</dbReference>
<dbReference type="Pfam" id="PF14691">
    <property type="entry name" value="Fer4_20"/>
    <property type="match status" value="1"/>
</dbReference>
<protein>
    <submittedName>
        <fullName evidence="8">FAD-dependent oxidoreductase</fullName>
    </submittedName>
</protein>
<gene>
    <name evidence="8" type="ORF">NHN17_12750</name>
</gene>
<dbReference type="Gene3D" id="3.50.50.60">
    <property type="entry name" value="FAD/NAD(P)-binding domain"/>
    <property type="match status" value="3"/>
</dbReference>
<comment type="caution">
    <text evidence="8">The sequence shown here is derived from an EMBL/GenBank/DDBJ whole genome shotgun (WGS) entry which is preliminary data.</text>
</comment>
<evidence type="ECO:0000259" key="7">
    <source>
        <dbReference type="Pfam" id="PF14691"/>
    </source>
</evidence>
<proteinExistence type="predicted"/>
<dbReference type="Proteomes" id="UP001524460">
    <property type="component" value="Unassembled WGS sequence"/>
</dbReference>
<reference evidence="8 9" key="1">
    <citation type="submission" date="2022-07" db="EMBL/GenBank/DDBJ databases">
        <title>Photobacterium pectinilyticum sp. nov., a marine bacterium isolated from surface seawater of Qingdao offshore.</title>
        <authorList>
            <person name="Wang X."/>
        </authorList>
    </citation>
    <scope>NUCLEOTIDE SEQUENCE [LARGE SCALE GENOMIC DNA]</scope>
    <source>
        <strain evidence="8 9">ZSDE20</strain>
    </source>
</reference>
<dbReference type="PRINTS" id="PR00419">
    <property type="entry name" value="ADXRDTASE"/>
</dbReference>
<dbReference type="Pfam" id="PF07992">
    <property type="entry name" value="Pyr_redox_2"/>
    <property type="match status" value="1"/>
</dbReference>
<evidence type="ECO:0000313" key="9">
    <source>
        <dbReference type="Proteomes" id="UP001524460"/>
    </source>
</evidence>
<accession>A0ABT1N2I7</accession>
<dbReference type="SUPFAM" id="SSF46548">
    <property type="entry name" value="alpha-helical ferredoxin"/>
    <property type="match status" value="1"/>
</dbReference>
<dbReference type="InterPro" id="IPR006006">
    <property type="entry name" value="GltD-like"/>
</dbReference>
<sequence>MSQNIYQFIDVARIDPPKKPLKVRKIEFVEIYEPFTQQQASAQADRCLDCGNPYCEWKCPVHNYIPQWLKLANEGRIIEAVELAHQTNTLPEVCGRVCPQDRLCEGSCTLNDDFGAVTIGNVEKYITDKAFEMGWKPDMSHVEWTDKKVAIIGAGPAGLSCADILVRNGVKPVVFDRYPEIGGLLTFGIPSFKLEKKVMINRRKVFSDMGVEFRLNTDVGKDIELADLIAEYDAVFLGVGTYQNMRAGLDNEEAPGVFDALPFLVSNTYRVMGLEGEQPFIDMAGKNVVVLGGGDTAMDCVRTSVRQGANKVICAYRRDEANMPGSKREVKNAREEGVKFQFNLQPTGLEIDSNGHICGVKMVKTALGDPDDAGRRRPEPVPDSEHTLPADAVIMAFGFQPHAMPWLSEFGVDLDQWGRIQAPENGSYAFQTTNPKIFAGGDAVRGSDLVVTAIDEGRRAADGILDYLNV</sequence>
<dbReference type="PANTHER" id="PTHR42783">
    <property type="entry name" value="GLUTAMATE SYNTHASE [NADPH] SMALL CHAIN"/>
    <property type="match status" value="1"/>
</dbReference>
<feature type="domain" description="FAD/NAD(P)-binding" evidence="6">
    <location>
        <begin position="147"/>
        <end position="457"/>
    </location>
</feature>
<feature type="domain" description="Dihydroprymidine dehydrogenase" evidence="7">
    <location>
        <begin position="25"/>
        <end position="134"/>
    </location>
</feature>